<evidence type="ECO:0000256" key="2">
    <source>
        <dbReference type="ARBA" id="ARBA00022454"/>
    </source>
</evidence>
<evidence type="ECO:0000259" key="8">
    <source>
        <dbReference type="Pfam" id="PF08914"/>
    </source>
</evidence>
<evidence type="ECO:0000256" key="1">
    <source>
        <dbReference type="ARBA" id="ARBA00010467"/>
    </source>
</evidence>
<dbReference type="SUPFAM" id="SSF46689">
    <property type="entry name" value="Homeodomain-like"/>
    <property type="match status" value="1"/>
</dbReference>
<feature type="region of interest" description="Disordered" evidence="6">
    <location>
        <begin position="515"/>
        <end position="537"/>
    </location>
</feature>
<dbReference type="Gene3D" id="1.10.10.60">
    <property type="entry name" value="Homeodomain-like"/>
    <property type="match status" value="1"/>
</dbReference>
<dbReference type="VEuPathDB" id="FungiDB:BDEG_24053"/>
<keyword evidence="7" id="KW-0472">Membrane</keyword>
<name>A0A177WJP8_BATDL</name>
<evidence type="ECO:0000256" key="5">
    <source>
        <dbReference type="RuleBase" id="RU367107"/>
    </source>
</evidence>
<gene>
    <name evidence="9" type="ORF">BDEG_24053</name>
</gene>
<dbReference type="InterPro" id="IPR039595">
    <property type="entry name" value="TE2IP/Rap1"/>
</dbReference>
<proteinExistence type="inferred from homology"/>
<sequence>MMRRSSSRNKQRSSGIFVDDEGNPLVFTVTLGVHHKHVCAGIQDNGGVVDPEALEPFMNLVGIYHPTTNPNTFQCCYIDDCIQAGCLLPSDPYIIPTTSARIIHRVQFNEQDDRLLYEMLAKNKGKHFKGNDLYQDFAAQHPRHTWKAWRDRAVKKIIPRMSPQLEGANEDKMDARMTRSAIRRATQIRLQLNGNDPTSISATAHDHGDSHHGLLVQKAESSFKCQLPTSELKRPTIKKLRGPLSRRKHTFFEDAADSNDQNVHSLSFLCRTNDVGFNLTSKITAENYSTFAQKDEQSGRDAHRLDVTPKDNHFVAFEDVTRSPHHRHVMNMPQESQLDEGHDSSESSFEVGETSGMDRLEHSDDSESDVQDKFSSPCPVYKSTKQNAPDDSDKENVVEKRMDEMSAKAMFFSDVNALLAEAIEANYCKRDDDKRLFSGSAIDLERVEATKSSQSIERRSLNFTQMAGYQAFTSAFIMPMLSSLLLSLLTLPCALVAQIVVPDGAMLPSSLHKPFPNQNSFKPNRPTDNAPINSASDQSHTSGFKTYHFAATLFLIILGSIFVVAGIIVGILVLLRWMRNSDSRLKEEERRFELEQEGLTQRTATISRRHTNKTVQSS</sequence>
<evidence type="ECO:0000313" key="10">
    <source>
        <dbReference type="Proteomes" id="UP000077115"/>
    </source>
</evidence>
<accession>A0A177WJP8</accession>
<evidence type="ECO:0000256" key="3">
    <source>
        <dbReference type="ARBA" id="ARBA00022895"/>
    </source>
</evidence>
<dbReference type="Proteomes" id="UP000077115">
    <property type="component" value="Unassembled WGS sequence"/>
</dbReference>
<feature type="domain" description="TERF2-interacting telomeric protein 1 Myb" evidence="8">
    <location>
        <begin position="108"/>
        <end position="162"/>
    </location>
</feature>
<evidence type="ECO:0000256" key="7">
    <source>
        <dbReference type="SAM" id="Phobius"/>
    </source>
</evidence>
<dbReference type="GO" id="GO:0010833">
    <property type="term" value="P:telomere maintenance via telomere lengthening"/>
    <property type="evidence" value="ECO:0007669"/>
    <property type="project" value="UniProtKB-UniRule"/>
</dbReference>
<dbReference type="OrthoDB" id="10566076at2759"/>
<keyword evidence="2 5" id="KW-0158">Chromosome</keyword>
<comment type="subunit">
    <text evidence="5">Homodimer.</text>
</comment>
<dbReference type="InterPro" id="IPR009057">
    <property type="entry name" value="Homeodomain-like_sf"/>
</dbReference>
<keyword evidence="3 5" id="KW-0779">Telomere</keyword>
<feature type="transmembrane region" description="Helical" evidence="7">
    <location>
        <begin position="476"/>
        <end position="501"/>
    </location>
</feature>
<comment type="subcellular location">
    <subcellularLocation>
        <location evidence="5">Nucleus</location>
    </subcellularLocation>
    <subcellularLocation>
        <location evidence="5">Chromosome</location>
        <location evidence="5">Telomere</location>
    </subcellularLocation>
</comment>
<dbReference type="GO" id="GO:0042162">
    <property type="term" value="F:telomeric DNA binding"/>
    <property type="evidence" value="ECO:0007669"/>
    <property type="project" value="TreeGrafter"/>
</dbReference>
<reference evidence="9 10" key="2">
    <citation type="submission" date="2016-05" db="EMBL/GenBank/DDBJ databases">
        <title>Lineage-specific infection strategies underlie the spectrum of fungal disease in amphibians.</title>
        <authorList>
            <person name="Cuomo C.A."/>
            <person name="Farrer R.A."/>
            <person name="James T."/>
            <person name="Longcore J."/>
            <person name="Birren B."/>
        </authorList>
    </citation>
    <scope>NUCLEOTIDE SEQUENCE [LARGE SCALE GENOMIC DNA]</scope>
    <source>
        <strain evidence="9 10">JEL423</strain>
    </source>
</reference>
<dbReference type="eggNOG" id="ENOG502S85C">
    <property type="taxonomic scope" value="Eukaryota"/>
</dbReference>
<feature type="compositionally biased region" description="Polar residues" evidence="6">
    <location>
        <begin position="516"/>
        <end position="537"/>
    </location>
</feature>
<dbReference type="Pfam" id="PF08914">
    <property type="entry name" value="Myb_Rap1"/>
    <property type="match status" value="1"/>
</dbReference>
<dbReference type="AlphaFoldDB" id="A0A177WJP8"/>
<keyword evidence="7" id="KW-1133">Transmembrane helix</keyword>
<evidence type="ECO:0000256" key="6">
    <source>
        <dbReference type="SAM" id="MobiDB-lite"/>
    </source>
</evidence>
<keyword evidence="4 5" id="KW-0539">Nucleus</keyword>
<dbReference type="InterPro" id="IPR015010">
    <property type="entry name" value="TERF2IP_Myb"/>
</dbReference>
<comment type="function">
    <text evidence="5">Involved in the regulation of telomere length, clustering and has a specific role in telomere position effect (TPE).</text>
</comment>
<dbReference type="STRING" id="403673.A0A177WJP8"/>
<keyword evidence="7" id="KW-0812">Transmembrane</keyword>
<comment type="similarity">
    <text evidence="1 5">Belongs to the RAP1 family.</text>
</comment>
<feature type="transmembrane region" description="Helical" evidence="7">
    <location>
        <begin position="549"/>
        <end position="575"/>
    </location>
</feature>
<dbReference type="PANTHER" id="PTHR16466">
    <property type="entry name" value="TELOMERE REPEAT-BINDING FACTOR 2-INTERACTING PROTEIN 1"/>
    <property type="match status" value="1"/>
</dbReference>
<evidence type="ECO:0000256" key="4">
    <source>
        <dbReference type="ARBA" id="ARBA00023242"/>
    </source>
</evidence>
<feature type="compositionally biased region" description="Basic and acidic residues" evidence="6">
    <location>
        <begin position="356"/>
        <end position="365"/>
    </location>
</feature>
<evidence type="ECO:0000313" key="9">
    <source>
        <dbReference type="EMBL" id="OAJ40303.1"/>
    </source>
</evidence>
<dbReference type="PANTHER" id="PTHR16466:SF6">
    <property type="entry name" value="TELOMERIC REPEAT-BINDING FACTOR 2-INTERACTING PROTEIN 1"/>
    <property type="match status" value="1"/>
</dbReference>
<feature type="region of interest" description="Disordered" evidence="6">
    <location>
        <begin position="334"/>
        <end position="396"/>
    </location>
</feature>
<dbReference type="CDD" id="cd11655">
    <property type="entry name" value="rap1_myb-like"/>
    <property type="match status" value="1"/>
</dbReference>
<dbReference type="GO" id="GO:0031848">
    <property type="term" value="P:protection from non-homologous end joining at telomere"/>
    <property type="evidence" value="ECO:0007669"/>
    <property type="project" value="TreeGrafter"/>
</dbReference>
<dbReference type="GO" id="GO:0070187">
    <property type="term" value="C:shelterin complex"/>
    <property type="evidence" value="ECO:0007669"/>
    <property type="project" value="TreeGrafter"/>
</dbReference>
<dbReference type="EMBL" id="DS022304">
    <property type="protein sequence ID" value="OAJ40303.1"/>
    <property type="molecule type" value="Genomic_DNA"/>
</dbReference>
<organism evidence="9 10">
    <name type="scientific">Batrachochytrium dendrobatidis (strain JEL423)</name>
    <dbReference type="NCBI Taxonomy" id="403673"/>
    <lineage>
        <taxon>Eukaryota</taxon>
        <taxon>Fungi</taxon>
        <taxon>Fungi incertae sedis</taxon>
        <taxon>Chytridiomycota</taxon>
        <taxon>Chytridiomycota incertae sedis</taxon>
        <taxon>Chytridiomycetes</taxon>
        <taxon>Rhizophydiales</taxon>
        <taxon>Rhizophydiales incertae sedis</taxon>
        <taxon>Batrachochytrium</taxon>
    </lineage>
</organism>
<reference evidence="9 10" key="1">
    <citation type="submission" date="2006-10" db="EMBL/GenBank/DDBJ databases">
        <title>The Genome Sequence of Batrachochytrium dendrobatidis JEL423.</title>
        <authorList>
            <consortium name="The Broad Institute Genome Sequencing Platform"/>
            <person name="Birren B."/>
            <person name="Lander E."/>
            <person name="Galagan J."/>
            <person name="Cuomo C."/>
            <person name="Devon K."/>
            <person name="Jaffe D."/>
            <person name="Butler J."/>
            <person name="Alvarez P."/>
            <person name="Gnerre S."/>
            <person name="Grabherr M."/>
            <person name="Kleber M."/>
            <person name="Mauceli E."/>
            <person name="Brockman W."/>
            <person name="Young S."/>
            <person name="LaButti K."/>
            <person name="Sykes S."/>
            <person name="DeCaprio D."/>
            <person name="Crawford M."/>
            <person name="Koehrsen M."/>
            <person name="Engels R."/>
            <person name="Montgomery P."/>
            <person name="Pearson M."/>
            <person name="Howarth C."/>
            <person name="Larson L."/>
            <person name="White J."/>
            <person name="O'Leary S."/>
            <person name="Kodira C."/>
            <person name="Zeng Q."/>
            <person name="Yandava C."/>
            <person name="Alvarado L."/>
            <person name="Longcore J."/>
            <person name="James T."/>
        </authorList>
    </citation>
    <scope>NUCLEOTIDE SEQUENCE [LARGE SCALE GENOMIC DNA]</scope>
    <source>
        <strain evidence="9 10">JEL423</strain>
    </source>
</reference>
<protein>
    <recommendedName>
        <fullName evidence="5">DNA-binding protein RAP1</fullName>
    </recommendedName>
</protein>